<evidence type="ECO:0000313" key="2">
    <source>
        <dbReference type="EMBL" id="ODM87809.1"/>
    </source>
</evidence>
<feature type="region of interest" description="Disordered" evidence="1">
    <location>
        <begin position="1"/>
        <end position="38"/>
    </location>
</feature>
<dbReference type="AlphaFoldDB" id="A0A1D2M4B3"/>
<dbReference type="OrthoDB" id="8298960at2759"/>
<keyword evidence="3" id="KW-1185">Reference proteome</keyword>
<feature type="region of interest" description="Disordered" evidence="1">
    <location>
        <begin position="316"/>
        <end position="387"/>
    </location>
</feature>
<comment type="caution">
    <text evidence="2">The sequence shown here is derived from an EMBL/GenBank/DDBJ whole genome shotgun (WGS) entry which is preliminary data.</text>
</comment>
<name>A0A1D2M4B3_ORCCI</name>
<reference evidence="2 3" key="1">
    <citation type="journal article" date="2016" name="Genome Biol. Evol.">
        <title>Gene Family Evolution Reflects Adaptation to Soil Environmental Stressors in the Genome of the Collembolan Orchesella cincta.</title>
        <authorList>
            <person name="Faddeeva-Vakhrusheva A."/>
            <person name="Derks M.F."/>
            <person name="Anvar S.Y."/>
            <person name="Agamennone V."/>
            <person name="Suring W."/>
            <person name="Smit S."/>
            <person name="van Straalen N.M."/>
            <person name="Roelofs D."/>
        </authorList>
    </citation>
    <scope>NUCLEOTIDE SEQUENCE [LARGE SCALE GENOMIC DNA]</scope>
    <source>
        <tissue evidence="2">Mixed pool</tissue>
    </source>
</reference>
<feature type="region of interest" description="Disordered" evidence="1">
    <location>
        <begin position="102"/>
        <end position="137"/>
    </location>
</feature>
<organism evidence="2 3">
    <name type="scientific">Orchesella cincta</name>
    <name type="common">Springtail</name>
    <name type="synonym">Podura cincta</name>
    <dbReference type="NCBI Taxonomy" id="48709"/>
    <lineage>
        <taxon>Eukaryota</taxon>
        <taxon>Metazoa</taxon>
        <taxon>Ecdysozoa</taxon>
        <taxon>Arthropoda</taxon>
        <taxon>Hexapoda</taxon>
        <taxon>Collembola</taxon>
        <taxon>Entomobryomorpha</taxon>
        <taxon>Entomobryoidea</taxon>
        <taxon>Orchesellidae</taxon>
        <taxon>Orchesellinae</taxon>
        <taxon>Orchesella</taxon>
    </lineage>
</organism>
<evidence type="ECO:0000256" key="1">
    <source>
        <dbReference type="SAM" id="MobiDB-lite"/>
    </source>
</evidence>
<feature type="compositionally biased region" description="Polar residues" evidence="1">
    <location>
        <begin position="202"/>
        <end position="213"/>
    </location>
</feature>
<dbReference type="EMBL" id="LJIJ01004654">
    <property type="protein sequence ID" value="ODM87809.1"/>
    <property type="molecule type" value="Genomic_DNA"/>
</dbReference>
<feature type="region of interest" description="Disordered" evidence="1">
    <location>
        <begin position="202"/>
        <end position="222"/>
    </location>
</feature>
<protein>
    <submittedName>
        <fullName evidence="2">Uncharacterized protein</fullName>
    </submittedName>
</protein>
<sequence length="622" mass="70186">MDEFKTDVFLKRKGSSKKDSGGQKKQYNSPQNEKKVKVVTSNSSECINKVRDILNQQQGPKFAVGADQIVIKHTGQESVEDIINLLFEEVTNKQEMEKLQHFVNSSSPSQTSVQKVAPSTENPIASTSAAAKSSVSSSSMSPDEIIYQALVGKLYEVEGYKEESWGSRVNSTAIPFFPEEDLTEEERMEVLRVLLDDGDAVTTETEPCSNQQRETLKNGGDVGVTGERIATIKREQLQPEPVIPVQKKSSTVSTIVCKPEPISDDESIIFIEERPRPPVPSTEKPVESPINKEELAQKLRERLEAFKRGRAKTSHKNLTVVLNNNQKVNKAANSNPAKDISTNNKLAANKNSDLNLVPQASKPSRSDETVGTSNPPPSQKKKMKQKKYTNDELIDMMKTEVQKEEPSLTLLSGWMKKTFEARKEELENTAIDIPTLLDKYPALKICKILKEEFGRVSEDENKMINLERKLQNEFRADRKLSSKKSGFKDPWLDSAQQTLKDELEKILGMICLSFRLAEDGVRRDLCRIIPKEWKYPPPDRVTPAMHVQETQIFELDTKIKIYVDGGMYLSVPNVYEGVLCLYAIFWLHNLEYSKGVKNLFEFFDALIGNGQSTYKVDLTKLL</sequence>
<feature type="compositionally biased region" description="Polar residues" evidence="1">
    <location>
        <begin position="316"/>
        <end position="354"/>
    </location>
</feature>
<feature type="compositionally biased region" description="Basic and acidic residues" evidence="1">
    <location>
        <begin position="1"/>
        <end position="22"/>
    </location>
</feature>
<evidence type="ECO:0000313" key="3">
    <source>
        <dbReference type="Proteomes" id="UP000094527"/>
    </source>
</evidence>
<proteinExistence type="predicted"/>
<feature type="compositionally biased region" description="Polar residues" evidence="1">
    <location>
        <begin position="102"/>
        <end position="124"/>
    </location>
</feature>
<dbReference type="Proteomes" id="UP000094527">
    <property type="component" value="Unassembled WGS sequence"/>
</dbReference>
<gene>
    <name evidence="2" type="ORF">Ocin01_18875</name>
</gene>
<accession>A0A1D2M4B3</accession>
<feature type="compositionally biased region" description="Low complexity" evidence="1">
    <location>
        <begin position="125"/>
        <end position="137"/>
    </location>
</feature>